<sequence length="197" mass="21831">MTDTSPSRRRIRPFVAALAVAVLQTAVLGYMIESRASILRNGKDVLLKIAPVDPRDLLRGDYIILSYEISRIPADLVVGGFPQEGTDAVLFVRLREQADGFWAPAEASFNPLTPTADSVVIRSLPFSYYPLPGMPMEALRPDYGIERYYVPEGEGRALEAARSNQGFAINVRIDSAGRGQIRRVLMNGTPIYEEPLY</sequence>
<evidence type="ECO:0000313" key="2">
    <source>
        <dbReference type="Proteomes" id="UP001235547"/>
    </source>
</evidence>
<protein>
    <submittedName>
        <fullName evidence="1">GDYXXLXY domain-containing protein</fullName>
    </submittedName>
</protein>
<reference evidence="1 2" key="1">
    <citation type="submission" date="2023-03" db="EMBL/GenBank/DDBJ databases">
        <authorList>
            <person name="Kaur S."/>
            <person name="Espinosa-Saiz D."/>
            <person name="Velazquez E."/>
            <person name="Menendez E."/>
            <person name="diCenzo G.C."/>
        </authorList>
    </citation>
    <scope>NUCLEOTIDE SEQUENCE [LARGE SCALE GENOMIC DNA]</scope>
    <source>
        <strain evidence="1 2">LMG 27395</strain>
    </source>
</reference>
<dbReference type="Pfam" id="PF14345">
    <property type="entry name" value="GDYXXLXY"/>
    <property type="match status" value="1"/>
</dbReference>
<dbReference type="InterPro" id="IPR025833">
    <property type="entry name" value="GDYXXLXY"/>
</dbReference>
<name>A0ABY8CUD6_9HYPH</name>
<accession>A0ABY8CUD6</accession>
<dbReference type="Proteomes" id="UP001235547">
    <property type="component" value="Chromosome 1"/>
</dbReference>
<dbReference type="RefSeq" id="WP_280732997.1">
    <property type="nucleotide sequence ID" value="NZ_CP120368.1"/>
</dbReference>
<proteinExistence type="predicted"/>
<dbReference type="EMBL" id="CP120371">
    <property type="protein sequence ID" value="WEX82261.1"/>
    <property type="molecule type" value="Genomic_DNA"/>
</dbReference>
<organism evidence="1 2">
    <name type="scientific">Sinorhizobium numidicum</name>
    <dbReference type="NCBI Taxonomy" id="680248"/>
    <lineage>
        <taxon>Bacteria</taxon>
        <taxon>Pseudomonadati</taxon>
        <taxon>Pseudomonadota</taxon>
        <taxon>Alphaproteobacteria</taxon>
        <taxon>Hyphomicrobiales</taxon>
        <taxon>Rhizobiaceae</taxon>
        <taxon>Sinorhizobium/Ensifer group</taxon>
        <taxon>Sinorhizobium</taxon>
    </lineage>
</organism>
<evidence type="ECO:0000313" key="1">
    <source>
        <dbReference type="EMBL" id="WEX82261.1"/>
    </source>
</evidence>
<keyword evidence="2" id="KW-1185">Reference proteome</keyword>
<gene>
    <name evidence="1" type="ORF">PYH38_004508</name>
</gene>